<name>A0A439CSD9_9PEZI</name>
<organism evidence="1 2">
    <name type="scientific">Xylaria grammica</name>
    <dbReference type="NCBI Taxonomy" id="363999"/>
    <lineage>
        <taxon>Eukaryota</taxon>
        <taxon>Fungi</taxon>
        <taxon>Dikarya</taxon>
        <taxon>Ascomycota</taxon>
        <taxon>Pezizomycotina</taxon>
        <taxon>Sordariomycetes</taxon>
        <taxon>Xylariomycetidae</taxon>
        <taxon>Xylariales</taxon>
        <taxon>Xylariaceae</taxon>
        <taxon>Xylaria</taxon>
    </lineage>
</organism>
<accession>A0A439CSD9</accession>
<comment type="caution">
    <text evidence="1">The sequence shown here is derived from an EMBL/GenBank/DDBJ whole genome shotgun (WGS) entry which is preliminary data.</text>
</comment>
<protein>
    <recommendedName>
        <fullName evidence="3">NAD(P)-binding domain-containing protein</fullName>
    </recommendedName>
</protein>
<proteinExistence type="predicted"/>
<dbReference type="AlphaFoldDB" id="A0A439CSD9"/>
<dbReference type="Gene3D" id="3.40.50.720">
    <property type="entry name" value="NAD(P)-binding Rossmann-like Domain"/>
    <property type="match status" value="1"/>
</dbReference>
<evidence type="ECO:0000313" key="2">
    <source>
        <dbReference type="Proteomes" id="UP000286045"/>
    </source>
</evidence>
<evidence type="ECO:0000313" key="1">
    <source>
        <dbReference type="EMBL" id="RWA05063.1"/>
    </source>
</evidence>
<sequence length="112" mass="11995">MAKIAIVGASGKLGGATLSGLLTHKLAPASDIIALTSSTPESQTWSNLATTGAQVRHARFEDAATFERALQGDRTARDGHYNPEKPWNHAVLIGLHSISDMWVHVEERAGPR</sequence>
<evidence type="ECO:0008006" key="3">
    <source>
        <dbReference type="Google" id="ProtNLM"/>
    </source>
</evidence>
<gene>
    <name evidence="1" type="ORF">EKO27_g10043</name>
</gene>
<dbReference type="InterPro" id="IPR036291">
    <property type="entry name" value="NAD(P)-bd_dom_sf"/>
</dbReference>
<dbReference type="Proteomes" id="UP000286045">
    <property type="component" value="Unassembled WGS sequence"/>
</dbReference>
<dbReference type="SUPFAM" id="SSF51735">
    <property type="entry name" value="NAD(P)-binding Rossmann-fold domains"/>
    <property type="match status" value="1"/>
</dbReference>
<dbReference type="STRING" id="363999.A0A439CSD9"/>
<reference evidence="1 2" key="1">
    <citation type="submission" date="2018-12" db="EMBL/GenBank/DDBJ databases">
        <title>Draft genome sequence of Xylaria grammica IHI A82.</title>
        <authorList>
            <person name="Buettner E."/>
            <person name="Kellner H."/>
        </authorList>
    </citation>
    <scope>NUCLEOTIDE SEQUENCE [LARGE SCALE GENOMIC DNA]</scope>
    <source>
        <strain evidence="1 2">IHI A82</strain>
    </source>
</reference>
<dbReference type="EMBL" id="RYZI01000483">
    <property type="protein sequence ID" value="RWA05063.1"/>
    <property type="molecule type" value="Genomic_DNA"/>
</dbReference>
<keyword evidence="2" id="KW-1185">Reference proteome</keyword>